<dbReference type="InterPro" id="IPR018897">
    <property type="entry name" value="Plasmid_conjug_transfer_PilI"/>
</dbReference>
<geneLocation type="plasmid" evidence="2">
    <name>pSH15sh99</name>
</geneLocation>
<proteinExistence type="predicted"/>
<evidence type="ECO:0000313" key="2">
    <source>
        <dbReference type="EMBL" id="ARB02315.1"/>
    </source>
</evidence>
<dbReference type="EMBL" id="KY471628">
    <property type="protein sequence ID" value="ARB02315.1"/>
    <property type="molecule type" value="Genomic_DNA"/>
</dbReference>
<protein>
    <recommendedName>
        <fullName evidence="1">Plasmid conjugative transfer protein PilI domain-containing protein</fullName>
    </recommendedName>
</protein>
<sequence length="80" mass="9147">MSAEKFRVVIYTNTCEKKVSYISATEDINIAIMPFQTADNGLIIVCQNSRIIRRKERIPGSSCEWKDVTLAPKSRNRVQL</sequence>
<dbReference type="AlphaFoldDB" id="A0A1V0DNH0"/>
<reference evidence="2" key="1">
    <citation type="submission" date="2017-01" db="EMBL/GenBank/DDBJ databases">
        <title>Shigella sonnei str. SH15sh99 plasmid P-SH15sh99, complete genome.</title>
        <authorList>
            <person name="Ma Q."/>
            <person name="Qiu S."/>
            <person name="Song H."/>
            <person name="Sun Y."/>
            <person name="Huang Y."/>
        </authorList>
    </citation>
    <scope>NUCLEOTIDE SEQUENCE</scope>
    <source>
        <strain evidence="2">SH15sh99</strain>
        <plasmid evidence="2">pSH15sh99</plasmid>
    </source>
</reference>
<keyword evidence="2" id="KW-0614">Plasmid</keyword>
<dbReference type="Pfam" id="PF10623">
    <property type="entry name" value="PilI"/>
    <property type="match status" value="1"/>
</dbReference>
<feature type="domain" description="Plasmid conjugative transfer protein PilI" evidence="1">
    <location>
        <begin position="4"/>
        <end position="79"/>
    </location>
</feature>
<dbReference type="RefSeq" id="WP_021515452.1">
    <property type="nucleotide sequence ID" value="NZ_CATNSU010000020.1"/>
</dbReference>
<name>A0A1V0DNH0_SHISO</name>
<accession>A0A1V0DNH0</accession>
<evidence type="ECO:0000259" key="1">
    <source>
        <dbReference type="Pfam" id="PF10623"/>
    </source>
</evidence>
<organism evidence="2">
    <name type="scientific">Shigella sonnei</name>
    <dbReference type="NCBI Taxonomy" id="624"/>
    <lineage>
        <taxon>Bacteria</taxon>
        <taxon>Pseudomonadati</taxon>
        <taxon>Pseudomonadota</taxon>
        <taxon>Gammaproteobacteria</taxon>
        <taxon>Enterobacterales</taxon>
        <taxon>Enterobacteriaceae</taxon>
        <taxon>Shigella</taxon>
    </lineage>
</organism>